<comment type="caution">
    <text evidence="2">The sequence shown here is derived from an EMBL/GenBank/DDBJ whole genome shotgun (WGS) entry which is preliminary data.</text>
</comment>
<name>A0A7W6CNT8_9SPHN</name>
<organism evidence="2 3">
    <name type="scientific">Novosphingobium sediminicola</name>
    <dbReference type="NCBI Taxonomy" id="563162"/>
    <lineage>
        <taxon>Bacteria</taxon>
        <taxon>Pseudomonadati</taxon>
        <taxon>Pseudomonadota</taxon>
        <taxon>Alphaproteobacteria</taxon>
        <taxon>Sphingomonadales</taxon>
        <taxon>Sphingomonadaceae</taxon>
        <taxon>Novosphingobium</taxon>
    </lineage>
</organism>
<feature type="domain" description="HTH luxR-type" evidence="1">
    <location>
        <begin position="308"/>
        <end position="365"/>
    </location>
</feature>
<dbReference type="SUPFAM" id="SSF46894">
    <property type="entry name" value="C-terminal effector domain of the bipartite response regulators"/>
    <property type="match status" value="1"/>
</dbReference>
<sequence length="373" mass="41027">MKGRVGIGRGLQMRFDLDGIYAGIEDDVAFAQLSDRIAESVGTRSAIFVELNAAGSAVAMQMCYWHQDFIQFYAEHFAARDPWTALAINVGHFGRAAALDAYMTPEEFALTEMRNDCFRSFGDDTGRCLGVMPEPGKPGLMVAVHKAERDTAFGDVEAAWLNGVYSHLERVVQLRRMLERQRDRSARLQDLADQSDQALLRVDRNLRVQSLSASAQALLEKRDGLSLYRHCIIATSAMERLLKTAVLGVIEKRVGAQTSMLCHRPSGLRPYRIVVLPAGFSSDAGAILKIDNPDATAPASTIDAIRVAYGLTAMEASLAQGLLLEQSVEEIAAGRAVGRETVKTHLKSLFHKTSVHRQSALLKLLATFPKVRR</sequence>
<dbReference type="SMART" id="SM00421">
    <property type="entry name" value="HTH_LUXR"/>
    <property type="match status" value="1"/>
</dbReference>
<keyword evidence="3" id="KW-1185">Reference proteome</keyword>
<reference evidence="2 3" key="1">
    <citation type="submission" date="2020-08" db="EMBL/GenBank/DDBJ databases">
        <title>Genomic Encyclopedia of Type Strains, Phase IV (KMG-IV): sequencing the most valuable type-strain genomes for metagenomic binning, comparative biology and taxonomic classification.</title>
        <authorList>
            <person name="Goeker M."/>
        </authorList>
    </citation>
    <scope>NUCLEOTIDE SEQUENCE [LARGE SCALE GENOMIC DNA]</scope>
    <source>
        <strain evidence="2 3">DSM 27057</strain>
    </source>
</reference>
<keyword evidence="2" id="KW-0238">DNA-binding</keyword>
<dbReference type="Proteomes" id="UP000548867">
    <property type="component" value="Unassembled WGS sequence"/>
</dbReference>
<dbReference type="AlphaFoldDB" id="A0A7W6CNT8"/>
<dbReference type="InterPro" id="IPR016032">
    <property type="entry name" value="Sig_transdc_resp-reg_C-effctor"/>
</dbReference>
<evidence type="ECO:0000313" key="2">
    <source>
        <dbReference type="EMBL" id="MBB3957788.1"/>
    </source>
</evidence>
<dbReference type="Gene3D" id="1.10.10.10">
    <property type="entry name" value="Winged helix-like DNA-binding domain superfamily/Winged helix DNA-binding domain"/>
    <property type="match status" value="1"/>
</dbReference>
<dbReference type="GO" id="GO:0003677">
    <property type="term" value="F:DNA binding"/>
    <property type="evidence" value="ECO:0007669"/>
    <property type="project" value="UniProtKB-KW"/>
</dbReference>
<dbReference type="InterPro" id="IPR000792">
    <property type="entry name" value="Tscrpt_reg_LuxR_C"/>
</dbReference>
<dbReference type="InterPro" id="IPR036388">
    <property type="entry name" value="WH-like_DNA-bd_sf"/>
</dbReference>
<protein>
    <submittedName>
        <fullName evidence="2">DNA-binding CsgD family transcriptional regulator/PAS domain-containing protein</fullName>
    </submittedName>
</protein>
<evidence type="ECO:0000259" key="1">
    <source>
        <dbReference type="SMART" id="SM00421"/>
    </source>
</evidence>
<dbReference type="EMBL" id="JACIDX010000036">
    <property type="protein sequence ID" value="MBB3957788.1"/>
    <property type="molecule type" value="Genomic_DNA"/>
</dbReference>
<gene>
    <name evidence="2" type="ORF">GGR38_004763</name>
</gene>
<accession>A0A7W6CNT8</accession>
<dbReference type="GO" id="GO:0006355">
    <property type="term" value="P:regulation of DNA-templated transcription"/>
    <property type="evidence" value="ECO:0007669"/>
    <property type="project" value="InterPro"/>
</dbReference>
<proteinExistence type="predicted"/>
<evidence type="ECO:0000313" key="3">
    <source>
        <dbReference type="Proteomes" id="UP000548867"/>
    </source>
</evidence>